<name>A0A5M9I3B1_9FIRM</name>
<dbReference type="SUPFAM" id="SSF54001">
    <property type="entry name" value="Cysteine proteinases"/>
    <property type="match status" value="1"/>
</dbReference>
<dbReference type="PANTHER" id="PTHR42736:SF1">
    <property type="entry name" value="PROTEIN-GLUTAMINE GAMMA-GLUTAMYLTRANSFERASE"/>
    <property type="match status" value="1"/>
</dbReference>
<feature type="transmembrane region" description="Helical" evidence="1">
    <location>
        <begin position="221"/>
        <end position="239"/>
    </location>
</feature>
<comment type="caution">
    <text evidence="3">The sequence shown here is derived from an EMBL/GenBank/DDBJ whole genome shotgun (WGS) entry which is preliminary data.</text>
</comment>
<evidence type="ECO:0000259" key="2">
    <source>
        <dbReference type="SMART" id="SM00460"/>
    </source>
</evidence>
<dbReference type="PANTHER" id="PTHR42736">
    <property type="entry name" value="PROTEIN-GLUTAMINE GAMMA-GLUTAMYLTRANSFERASE"/>
    <property type="match status" value="1"/>
</dbReference>
<feature type="transmembrane region" description="Helical" evidence="1">
    <location>
        <begin position="66"/>
        <end position="84"/>
    </location>
</feature>
<dbReference type="OrthoDB" id="9804872at2"/>
<feature type="transmembrane region" description="Helical" evidence="1">
    <location>
        <begin position="91"/>
        <end position="110"/>
    </location>
</feature>
<organism evidence="3 4">
    <name type="scientific">Mediterraneibacter catenae</name>
    <dbReference type="NCBI Taxonomy" id="2594882"/>
    <lineage>
        <taxon>Bacteria</taxon>
        <taxon>Bacillati</taxon>
        <taxon>Bacillota</taxon>
        <taxon>Clostridia</taxon>
        <taxon>Lachnospirales</taxon>
        <taxon>Lachnospiraceae</taxon>
        <taxon>Mediterraneibacter</taxon>
    </lineage>
</organism>
<keyword evidence="1" id="KW-0472">Membrane</keyword>
<evidence type="ECO:0000313" key="4">
    <source>
        <dbReference type="Proteomes" id="UP000322025"/>
    </source>
</evidence>
<keyword evidence="1" id="KW-1133">Transmembrane helix</keyword>
<dbReference type="InterPro" id="IPR002931">
    <property type="entry name" value="Transglutaminase-like"/>
</dbReference>
<feature type="transmembrane region" description="Helical" evidence="1">
    <location>
        <begin position="165"/>
        <end position="184"/>
    </location>
</feature>
<feature type="transmembrane region" description="Helical" evidence="1">
    <location>
        <begin position="138"/>
        <end position="158"/>
    </location>
</feature>
<evidence type="ECO:0000256" key="1">
    <source>
        <dbReference type="SAM" id="Phobius"/>
    </source>
</evidence>
<proteinExistence type="predicted"/>
<dbReference type="Pfam" id="PF01841">
    <property type="entry name" value="Transglut_core"/>
    <property type="match status" value="1"/>
</dbReference>
<dbReference type="SMART" id="SM00460">
    <property type="entry name" value="TGc"/>
    <property type="match status" value="1"/>
</dbReference>
<sequence length="701" mass="78591">MTVSMRKEKRRAAKMRNRSSGIKIYRAGPEERKRNRGSLSIFLLQAAAMCFLMIAWWNAFLSVFRLPLHTGWLYGGTVAAVLLLGTVNRRFGARAVGAGLAVAAILLWYGRDLAINLYEWIGQNYETLFSAQPAGQAAYSYASVLISVPVLELLLCVQRTGRGKAAAGLVICAPFITAACAGWFQTVLPSWLLIMGAAAYYASSVSGAGRTGRGLFMWRHALLTMAMCSVLAILSFQAGKGLDAGREAEDSFYFRMRGTITSEVVGGIEDLMTAVTGEDRTEEAAEEENTDLADDETLEGMQQDENIQDEFRQDDIAAEEAIQEDITAGSVFDSPSYHAESDTVNLGSIARFEPSTAEMPEIRMDRRPESTVYVAENLGGVYSDNSWNMTDTRPSDEECREYPAELEETLAALCGSWADGSFEEVRQGISRELTSRAVYDTAPGATPAGEDFVEYFLFENHKGFCVHFATAATLIYRYCGYTARYAEGYAIPASAFHEDETGGYVAQITGNMGHAWCQVYDEQTREWLDMEHTPPAPADTSGAPPAASSEYEETIREKVVYEILPVLLPVCLTVFLCAALFFGQAALRSARREQRFRKKKDGEGIREMYAAVLKTAKFQGVEIKEPLAEDMAEQLYTEYPELEEKEWEWMYNRAMESMFYHLDHEKNDWVKMRTLYIHFRKAALGRMSRGQRWRFRYVYCL</sequence>
<evidence type="ECO:0000313" key="3">
    <source>
        <dbReference type="EMBL" id="KAA8501925.1"/>
    </source>
</evidence>
<reference evidence="3" key="1">
    <citation type="submission" date="2019-07" db="EMBL/GenBank/DDBJ databases">
        <authorList>
            <person name="Wongkuna S."/>
            <person name="Scaria J."/>
        </authorList>
    </citation>
    <scope>NUCLEOTIDE SEQUENCE [LARGE SCALE GENOMIC DNA]</scope>
    <source>
        <strain evidence="3">SW178</strain>
    </source>
</reference>
<dbReference type="InterPro" id="IPR038765">
    <property type="entry name" value="Papain-like_cys_pep_sf"/>
</dbReference>
<dbReference type="Gene3D" id="3.10.620.30">
    <property type="match status" value="1"/>
</dbReference>
<dbReference type="EMBL" id="VMSO01000005">
    <property type="protein sequence ID" value="KAA8501925.1"/>
    <property type="molecule type" value="Genomic_DNA"/>
</dbReference>
<feature type="transmembrane region" description="Helical" evidence="1">
    <location>
        <begin position="566"/>
        <end position="587"/>
    </location>
</feature>
<dbReference type="Proteomes" id="UP000322025">
    <property type="component" value="Unassembled WGS sequence"/>
</dbReference>
<keyword evidence="4" id="KW-1185">Reference proteome</keyword>
<protein>
    <submittedName>
        <fullName evidence="3">Transglutaminase domain-containing protein</fullName>
    </submittedName>
</protein>
<feature type="transmembrane region" description="Helical" evidence="1">
    <location>
        <begin position="190"/>
        <end position="209"/>
    </location>
</feature>
<gene>
    <name evidence="3" type="ORF">FNY66_05640</name>
</gene>
<keyword evidence="1" id="KW-0812">Transmembrane</keyword>
<dbReference type="AlphaFoldDB" id="A0A5M9I3B1"/>
<feature type="domain" description="Transglutaminase-like" evidence="2">
    <location>
        <begin position="457"/>
        <end position="534"/>
    </location>
</feature>
<accession>A0A5M9I3B1</accession>
<dbReference type="InterPro" id="IPR052901">
    <property type="entry name" value="Bact_TGase-like"/>
</dbReference>
<feature type="transmembrane region" description="Helical" evidence="1">
    <location>
        <begin position="41"/>
        <end position="60"/>
    </location>
</feature>